<dbReference type="Proteomes" id="UP001054252">
    <property type="component" value="Unassembled WGS sequence"/>
</dbReference>
<gene>
    <name evidence="3" type="ORF">SLEP1_g36315</name>
</gene>
<reference evidence="3 4" key="1">
    <citation type="journal article" date="2021" name="Commun. Biol.">
        <title>The genome of Shorea leprosula (Dipterocarpaceae) highlights the ecological relevance of drought in aseasonal tropical rainforests.</title>
        <authorList>
            <person name="Ng K.K.S."/>
            <person name="Kobayashi M.J."/>
            <person name="Fawcett J.A."/>
            <person name="Hatakeyama M."/>
            <person name="Paape T."/>
            <person name="Ng C.H."/>
            <person name="Ang C.C."/>
            <person name="Tnah L.H."/>
            <person name="Lee C.T."/>
            <person name="Nishiyama T."/>
            <person name="Sese J."/>
            <person name="O'Brien M.J."/>
            <person name="Copetti D."/>
            <person name="Mohd Noor M.I."/>
            <person name="Ong R.C."/>
            <person name="Putra M."/>
            <person name="Sireger I.Z."/>
            <person name="Indrioko S."/>
            <person name="Kosugi Y."/>
            <person name="Izuno A."/>
            <person name="Isagi Y."/>
            <person name="Lee S.L."/>
            <person name="Shimizu K.K."/>
        </authorList>
    </citation>
    <scope>NUCLEOTIDE SEQUENCE [LARGE SCALE GENOMIC DNA]</scope>
    <source>
        <strain evidence="3">214</strain>
    </source>
</reference>
<protein>
    <submittedName>
        <fullName evidence="3">Uncharacterized protein</fullName>
    </submittedName>
</protein>
<keyword evidence="2" id="KW-0472">Membrane</keyword>
<evidence type="ECO:0000313" key="3">
    <source>
        <dbReference type="EMBL" id="GKV27109.1"/>
    </source>
</evidence>
<keyword evidence="2" id="KW-0812">Transmembrane</keyword>
<keyword evidence="2" id="KW-1133">Transmembrane helix</keyword>
<dbReference type="EMBL" id="BPVZ01000074">
    <property type="protein sequence ID" value="GKV27109.1"/>
    <property type="molecule type" value="Genomic_DNA"/>
</dbReference>
<organism evidence="3 4">
    <name type="scientific">Rubroshorea leprosula</name>
    <dbReference type="NCBI Taxonomy" id="152421"/>
    <lineage>
        <taxon>Eukaryota</taxon>
        <taxon>Viridiplantae</taxon>
        <taxon>Streptophyta</taxon>
        <taxon>Embryophyta</taxon>
        <taxon>Tracheophyta</taxon>
        <taxon>Spermatophyta</taxon>
        <taxon>Magnoliopsida</taxon>
        <taxon>eudicotyledons</taxon>
        <taxon>Gunneridae</taxon>
        <taxon>Pentapetalae</taxon>
        <taxon>rosids</taxon>
        <taxon>malvids</taxon>
        <taxon>Malvales</taxon>
        <taxon>Dipterocarpaceae</taxon>
        <taxon>Rubroshorea</taxon>
    </lineage>
</organism>
<keyword evidence="4" id="KW-1185">Reference proteome</keyword>
<evidence type="ECO:0000256" key="1">
    <source>
        <dbReference type="SAM" id="MobiDB-lite"/>
    </source>
</evidence>
<feature type="transmembrane region" description="Helical" evidence="2">
    <location>
        <begin position="42"/>
        <end position="62"/>
    </location>
</feature>
<evidence type="ECO:0000256" key="2">
    <source>
        <dbReference type="SAM" id="Phobius"/>
    </source>
</evidence>
<proteinExistence type="predicted"/>
<sequence length="63" mass="7360">MDETKSSSSFGFNKRRAEGEDENDRPNKNFQLKTRTLNPTNTIAYVRMFFIFALILCCFSRVC</sequence>
<evidence type="ECO:0000313" key="4">
    <source>
        <dbReference type="Proteomes" id="UP001054252"/>
    </source>
</evidence>
<dbReference type="AlphaFoldDB" id="A0AAV5KR50"/>
<comment type="caution">
    <text evidence="3">The sequence shown here is derived from an EMBL/GenBank/DDBJ whole genome shotgun (WGS) entry which is preliminary data.</text>
</comment>
<name>A0AAV5KR50_9ROSI</name>
<feature type="region of interest" description="Disordered" evidence="1">
    <location>
        <begin position="1"/>
        <end position="31"/>
    </location>
</feature>
<feature type="compositionally biased region" description="Polar residues" evidence="1">
    <location>
        <begin position="1"/>
        <end position="11"/>
    </location>
</feature>
<accession>A0AAV5KR50</accession>